<evidence type="ECO:0000256" key="2">
    <source>
        <dbReference type="ARBA" id="ARBA00009446"/>
    </source>
</evidence>
<evidence type="ECO:0000256" key="10">
    <source>
        <dbReference type="HAMAP-Rule" id="MF_00952"/>
    </source>
</evidence>
<keyword evidence="6" id="KW-0460">Magnesium</keyword>
<keyword evidence="4" id="KW-0863">Zinc-finger</keyword>
<dbReference type="Proteomes" id="UP000657177">
    <property type="component" value="Unassembled WGS sequence"/>
</dbReference>
<dbReference type="PANTHER" id="PTHR42785:SF1">
    <property type="entry name" value="DNA TOPOISOMERASE"/>
    <property type="match status" value="1"/>
</dbReference>
<evidence type="ECO:0000259" key="12">
    <source>
        <dbReference type="PROSITE" id="PS52039"/>
    </source>
</evidence>
<proteinExistence type="inferred from homology"/>
<dbReference type="SUPFAM" id="SSF57783">
    <property type="entry name" value="Zinc beta-ribbon"/>
    <property type="match status" value="1"/>
</dbReference>
<keyword evidence="7 10" id="KW-0799">Topoisomerase</keyword>
<feature type="domain" description="Topo IA-type catalytic" evidence="12">
    <location>
        <begin position="129"/>
        <end position="562"/>
    </location>
</feature>
<dbReference type="InterPro" id="IPR023405">
    <property type="entry name" value="Topo_IA_core_domain"/>
</dbReference>
<feature type="region of interest" description="Interaction with DNA" evidence="10">
    <location>
        <begin position="163"/>
        <end position="168"/>
    </location>
</feature>
<dbReference type="PROSITE" id="PS52039">
    <property type="entry name" value="TOPO_IA_2"/>
    <property type="match status" value="1"/>
</dbReference>
<dbReference type="InterPro" id="IPR003601">
    <property type="entry name" value="Topo_IA_2"/>
</dbReference>
<dbReference type="Gene3D" id="3.40.50.140">
    <property type="match status" value="1"/>
</dbReference>
<dbReference type="InterPro" id="IPR006171">
    <property type="entry name" value="TOPRIM_dom"/>
</dbReference>
<keyword evidence="3" id="KW-0479">Metal-binding</keyword>
<dbReference type="AlphaFoldDB" id="A0A8J6HYK4"/>
<dbReference type="PROSITE" id="PS00396">
    <property type="entry name" value="TOPO_IA_1"/>
    <property type="match status" value="1"/>
</dbReference>
<evidence type="ECO:0000256" key="8">
    <source>
        <dbReference type="ARBA" id="ARBA00023125"/>
    </source>
</evidence>
<dbReference type="GO" id="GO:0005694">
    <property type="term" value="C:chromosome"/>
    <property type="evidence" value="ECO:0007669"/>
    <property type="project" value="InterPro"/>
</dbReference>
<evidence type="ECO:0000256" key="5">
    <source>
        <dbReference type="ARBA" id="ARBA00022833"/>
    </source>
</evidence>
<evidence type="ECO:0000256" key="9">
    <source>
        <dbReference type="ARBA" id="ARBA00023235"/>
    </source>
</evidence>
<evidence type="ECO:0000313" key="13">
    <source>
        <dbReference type="EMBL" id="MBA2132221.1"/>
    </source>
</evidence>
<dbReference type="Gene3D" id="1.10.460.10">
    <property type="entry name" value="Topoisomerase I, domain 2"/>
    <property type="match status" value="1"/>
</dbReference>
<evidence type="ECO:0000256" key="7">
    <source>
        <dbReference type="ARBA" id="ARBA00023029"/>
    </source>
</evidence>
<dbReference type="GO" id="GO:0003917">
    <property type="term" value="F:DNA topoisomerase type I (single strand cut, ATP-independent) activity"/>
    <property type="evidence" value="ECO:0007669"/>
    <property type="project" value="UniProtKB-UniRule"/>
</dbReference>
<sequence length="710" mass="80862">MAEKLVIVESPAKAKTISKILGRSYQVKASNGHILDLPRSQFAVDIKNNFKPKYITIRGRGKIIKELKDSVKKVDRVYLATDPDREGEAISWHLAQTLELNPDSACRIEFHEITKRAITAALENPRPIDLNRVNAQQARRVLDRLFGYKLSPLLWAKVRRGLSAGRVQSVALRLICQREAEIDAFQQEEYWSITADFVPAGREQDLFSAKLIQVNGEKATIPNEETANELKRRIEAASFRVIDVKKRERKRHPAPPFITSTLQQEASRKLGFSARKTMSVAQQLYEGLEIGDEGSVGLITYIRTDSVRVAQEAQEECRAVIAAEYGKEYLPAKPPVYKTKSTMAQGAHEAIRPTVVSRRPQDVKAFLTRDQFRLYQLIWDRFVASQMEAAVLDVMTVDLEGDAFLFRANGSKVKFPGFLVLYQEDQDDKNEEEEGYLPDLQVDTALALQAVRPEQHFTQPPARYSEAMLVKTLEENGIGRPSTYATIIETLRKRNYVEMENKRFKPTELGLVVDRLLRENFPRVVDLDFTARMEEKLDQVEEGTVDWVSTVRDFYEPFSAELKKAEETVERVKLADEVSEVQCEYCGRMMVYKYGRYGRFLACPGYPECKNIKSIQKETGVACPECKKGQIVERHSKKGRKFFGCNQYPECKFTSWYPPAKTPCPECGSLCVVKKSKTKGEYIACTRQDCSYEQTVTTRKKENQGGTADV</sequence>
<dbReference type="InterPro" id="IPR028612">
    <property type="entry name" value="Topoisom_1_IA"/>
</dbReference>
<dbReference type="GO" id="GO:0003677">
    <property type="term" value="F:DNA binding"/>
    <property type="evidence" value="ECO:0007669"/>
    <property type="project" value="UniProtKB-KW"/>
</dbReference>
<dbReference type="NCBIfam" id="TIGR01051">
    <property type="entry name" value="topA_bact"/>
    <property type="match status" value="1"/>
</dbReference>
<evidence type="ECO:0000313" key="14">
    <source>
        <dbReference type="Proteomes" id="UP000657177"/>
    </source>
</evidence>
<feature type="site" description="Interaction with DNA" evidence="10">
    <location>
        <position position="33"/>
    </location>
</feature>
<dbReference type="SMART" id="SM00493">
    <property type="entry name" value="TOPRIM"/>
    <property type="match status" value="1"/>
</dbReference>
<evidence type="ECO:0000256" key="6">
    <source>
        <dbReference type="ARBA" id="ARBA00022842"/>
    </source>
</evidence>
<dbReference type="EMBL" id="JAAKDE010000003">
    <property type="protein sequence ID" value="MBA2132221.1"/>
    <property type="molecule type" value="Genomic_DNA"/>
</dbReference>
<feature type="domain" description="Toprim" evidence="11">
    <location>
        <begin position="3"/>
        <end position="113"/>
    </location>
</feature>
<dbReference type="Pfam" id="PF01131">
    <property type="entry name" value="Topoisom_bac"/>
    <property type="match status" value="1"/>
</dbReference>
<evidence type="ECO:0000256" key="3">
    <source>
        <dbReference type="ARBA" id="ARBA00022723"/>
    </source>
</evidence>
<keyword evidence="9 10" id="KW-0413">Isomerase</keyword>
<name>A0A8J6HYK4_9FIRM</name>
<protein>
    <recommendedName>
        <fullName evidence="10">DNA topoisomerase 1</fullName>
        <ecNumber evidence="10">5.6.2.1</ecNumber>
    </recommendedName>
    <alternativeName>
        <fullName evidence="10">DNA topoisomerase I</fullName>
    </alternativeName>
</protein>
<dbReference type="InterPro" id="IPR000380">
    <property type="entry name" value="Topo_IA"/>
</dbReference>
<comment type="subunit">
    <text evidence="10">Monomer.</text>
</comment>
<dbReference type="RefSeq" id="WP_181338678.1">
    <property type="nucleotide sequence ID" value="NZ_JAAKDE010000003.1"/>
</dbReference>
<feature type="site" description="Interaction with DNA" evidence="10">
    <location>
        <position position="139"/>
    </location>
</feature>
<dbReference type="SMART" id="SM00437">
    <property type="entry name" value="TOP1Ac"/>
    <property type="match status" value="1"/>
</dbReference>
<dbReference type="PRINTS" id="PR00417">
    <property type="entry name" value="PRTPISMRASEI"/>
</dbReference>
<gene>
    <name evidence="10 13" type="primary">topA</name>
    <name evidence="13" type="ORF">G5B42_01455</name>
</gene>
<organism evidence="13 14">
    <name type="scientific">Capillibacterium thermochitinicola</name>
    <dbReference type="NCBI Taxonomy" id="2699427"/>
    <lineage>
        <taxon>Bacteria</taxon>
        <taxon>Bacillati</taxon>
        <taxon>Bacillota</taxon>
        <taxon>Capillibacterium</taxon>
    </lineage>
</organism>
<feature type="active site" description="O-(5'-phospho-DNA)-tyrosine intermediate" evidence="10">
    <location>
        <position position="301"/>
    </location>
</feature>
<feature type="site" description="Interaction with DNA" evidence="10">
    <location>
        <position position="155"/>
    </location>
</feature>
<dbReference type="InterPro" id="IPR013825">
    <property type="entry name" value="Topo_IA_cen_sub2"/>
</dbReference>
<dbReference type="InterPro" id="IPR005733">
    <property type="entry name" value="TopoI_bac-type"/>
</dbReference>
<dbReference type="HAMAP" id="MF_00952">
    <property type="entry name" value="Topoisom_1_prok"/>
    <property type="match status" value="1"/>
</dbReference>
<dbReference type="GO" id="GO:0008270">
    <property type="term" value="F:zinc ion binding"/>
    <property type="evidence" value="ECO:0007669"/>
    <property type="project" value="UniProtKB-KW"/>
</dbReference>
<keyword evidence="8 10" id="KW-0238">DNA-binding</keyword>
<dbReference type="Gene3D" id="3.30.65.10">
    <property type="entry name" value="Bacterial Topoisomerase I, domain 1"/>
    <property type="match status" value="2"/>
</dbReference>
<evidence type="ECO:0000256" key="1">
    <source>
        <dbReference type="ARBA" id="ARBA00000213"/>
    </source>
</evidence>
<dbReference type="CDD" id="cd00186">
    <property type="entry name" value="TOP1Ac"/>
    <property type="match status" value="1"/>
</dbReference>
<dbReference type="InterPro" id="IPR013497">
    <property type="entry name" value="Topo_IA_cen"/>
</dbReference>
<feature type="site" description="Interaction with DNA" evidence="10">
    <location>
        <position position="303"/>
    </location>
</feature>
<dbReference type="InterPro" id="IPR013824">
    <property type="entry name" value="Topo_IA_cen_sub1"/>
</dbReference>
<feature type="site" description="Interaction with DNA" evidence="10">
    <location>
        <position position="148"/>
    </location>
</feature>
<dbReference type="GO" id="GO:0006265">
    <property type="term" value="P:DNA topological change"/>
    <property type="evidence" value="ECO:0007669"/>
    <property type="project" value="UniProtKB-UniRule"/>
</dbReference>
<dbReference type="InterPro" id="IPR034149">
    <property type="entry name" value="TOPRIM_TopoI"/>
</dbReference>
<dbReference type="PANTHER" id="PTHR42785">
    <property type="entry name" value="DNA TOPOISOMERASE, TYPE IA, CORE"/>
    <property type="match status" value="1"/>
</dbReference>
<comment type="function">
    <text evidence="10">Releases the supercoiling and torsional tension of DNA, which is introduced during the DNA replication and transcription, by transiently cleaving and rejoining one strand of the DNA duplex. Introduces a single-strand break via transesterification at a target site in duplex DNA. The scissile phosphodiester is attacked by the catalytic tyrosine of the enzyme, resulting in the formation of a DNA-(5'-phosphotyrosyl)-enzyme intermediate and the expulsion of a 3'-OH DNA strand. The free DNA strand then undergoes passage around the unbroken strand, thus removing DNA supercoils. Finally, in the religation step, the DNA 3'-OH attacks the covalent intermediate to expel the active-site tyrosine and restore the DNA phosphodiester backbone.</text>
</comment>
<feature type="site" description="Interaction with DNA" evidence="10">
    <location>
        <position position="140"/>
    </location>
</feature>
<feature type="site" description="Interaction with DNA" evidence="10">
    <location>
        <position position="143"/>
    </location>
</feature>
<evidence type="ECO:0000256" key="4">
    <source>
        <dbReference type="ARBA" id="ARBA00022771"/>
    </source>
</evidence>
<dbReference type="PROSITE" id="PS50880">
    <property type="entry name" value="TOPRIM"/>
    <property type="match status" value="1"/>
</dbReference>
<dbReference type="InterPro" id="IPR023406">
    <property type="entry name" value="Topo_IA_AS"/>
</dbReference>
<keyword evidence="14" id="KW-1185">Reference proteome</keyword>
<dbReference type="InterPro" id="IPR013498">
    <property type="entry name" value="Topo_IA_Znf"/>
</dbReference>
<accession>A0A8J6HYK4</accession>
<reference evidence="13" key="1">
    <citation type="submission" date="2020-06" db="EMBL/GenBank/DDBJ databases">
        <title>Novel chitinolytic bacterium.</title>
        <authorList>
            <person name="Ungkulpasvich U."/>
            <person name="Kosugi A."/>
            <person name="Uke A."/>
        </authorList>
    </citation>
    <scope>NUCLEOTIDE SEQUENCE</scope>
    <source>
        <strain evidence="13">UUS1-1</strain>
    </source>
</reference>
<dbReference type="SMART" id="SM00436">
    <property type="entry name" value="TOP1Bc"/>
    <property type="match status" value="1"/>
</dbReference>
<keyword evidence="5" id="KW-0862">Zinc</keyword>
<feature type="site" description="Interaction with DNA" evidence="10">
    <location>
        <position position="494"/>
    </location>
</feature>
<comment type="caution">
    <text evidence="13">The sequence shown here is derived from an EMBL/GenBank/DDBJ whole genome shotgun (WGS) entry which is preliminary data.</text>
</comment>
<dbReference type="InterPro" id="IPR003602">
    <property type="entry name" value="Topo_IA_DNA-bd_dom"/>
</dbReference>
<dbReference type="Pfam" id="PF01751">
    <property type="entry name" value="Toprim"/>
    <property type="match status" value="1"/>
</dbReference>
<dbReference type="InterPro" id="IPR013826">
    <property type="entry name" value="Topo_IA_cen_sub3"/>
</dbReference>
<evidence type="ECO:0000259" key="11">
    <source>
        <dbReference type="PROSITE" id="PS50880"/>
    </source>
</evidence>
<comment type="catalytic activity">
    <reaction evidence="1 10">
        <text>ATP-independent breakage of single-stranded DNA, followed by passage and rejoining.</text>
        <dbReference type="EC" id="5.6.2.1"/>
    </reaction>
</comment>
<comment type="similarity">
    <text evidence="2 10">Belongs to the type IA topoisomerase family.</text>
</comment>
<dbReference type="EC" id="5.6.2.1" evidence="10"/>
<dbReference type="Pfam" id="PF01396">
    <property type="entry name" value="Zn_ribbon_Top1"/>
    <property type="match status" value="3"/>
</dbReference>
<dbReference type="Gene3D" id="2.70.20.10">
    <property type="entry name" value="Topoisomerase I, domain 3"/>
    <property type="match status" value="1"/>
</dbReference>
<dbReference type="SUPFAM" id="SSF56712">
    <property type="entry name" value="Prokaryotic type I DNA topoisomerase"/>
    <property type="match status" value="1"/>
</dbReference>
<dbReference type="Gene3D" id="1.10.290.10">
    <property type="entry name" value="Topoisomerase I, domain 4"/>
    <property type="match status" value="1"/>
</dbReference>
<dbReference type="CDD" id="cd03363">
    <property type="entry name" value="TOPRIM_TopoIA_TopoI"/>
    <property type="match status" value="1"/>
</dbReference>